<keyword evidence="1" id="KW-1133">Transmembrane helix</keyword>
<keyword evidence="3" id="KW-1185">Reference proteome</keyword>
<keyword evidence="1" id="KW-0812">Transmembrane</keyword>
<evidence type="ECO:0000256" key="1">
    <source>
        <dbReference type="SAM" id="Phobius"/>
    </source>
</evidence>
<accession>A0A2K3URQ6</accession>
<dbReference type="EMBL" id="PPPD01000005">
    <property type="protein sequence ID" value="PNY79208.1"/>
    <property type="molecule type" value="Genomic_DNA"/>
</dbReference>
<dbReference type="AlphaFoldDB" id="A0A2K3URQ6"/>
<reference evidence="2 3" key="1">
    <citation type="submission" date="2018-01" db="EMBL/GenBank/DDBJ databases">
        <title>Deinococcus koreensis sp. nov., a radiation-resistant bacterium isolated from river water.</title>
        <authorList>
            <person name="Choi A."/>
        </authorList>
    </citation>
    <scope>NUCLEOTIDE SEQUENCE [LARGE SCALE GENOMIC DNA]</scope>
    <source>
        <strain evidence="2 3">SJW1-2</strain>
    </source>
</reference>
<keyword evidence="1" id="KW-0472">Membrane</keyword>
<gene>
    <name evidence="2" type="ORF">CVO96_20035</name>
</gene>
<organism evidence="2 3">
    <name type="scientific">Deinococcus koreensis</name>
    <dbReference type="NCBI Taxonomy" id="2054903"/>
    <lineage>
        <taxon>Bacteria</taxon>
        <taxon>Thermotogati</taxon>
        <taxon>Deinococcota</taxon>
        <taxon>Deinococci</taxon>
        <taxon>Deinococcales</taxon>
        <taxon>Deinococcaceae</taxon>
        <taxon>Deinococcus</taxon>
    </lineage>
</organism>
<protein>
    <submittedName>
        <fullName evidence="2">Uncharacterized protein</fullName>
    </submittedName>
</protein>
<dbReference type="OrthoDB" id="9887089at2"/>
<dbReference type="RefSeq" id="WP_103314248.1">
    <property type="nucleotide sequence ID" value="NZ_PPPD01000005.1"/>
</dbReference>
<proteinExistence type="predicted"/>
<evidence type="ECO:0000313" key="3">
    <source>
        <dbReference type="Proteomes" id="UP000236379"/>
    </source>
</evidence>
<feature type="transmembrane region" description="Helical" evidence="1">
    <location>
        <begin position="83"/>
        <end position="103"/>
    </location>
</feature>
<comment type="caution">
    <text evidence="2">The sequence shown here is derived from an EMBL/GenBank/DDBJ whole genome shotgun (WGS) entry which is preliminary data.</text>
</comment>
<dbReference type="Proteomes" id="UP000236379">
    <property type="component" value="Unassembled WGS sequence"/>
</dbReference>
<sequence>MMHVDQRPRLLFMIGLALIATSLMTGYSDAAEAWTRLFKSIQEQYHARSGAQLEPLSYASDCVTRASCRRAYMNAWGVPWWELLLLHTNVILGLIFVGFSRFWRPEPWSFRRARVDAGRMDEWREKSSRQPTGTLRVVRPKG</sequence>
<evidence type="ECO:0000313" key="2">
    <source>
        <dbReference type="EMBL" id="PNY79208.1"/>
    </source>
</evidence>
<name>A0A2K3URQ6_9DEIO</name>